<dbReference type="PROSITE" id="PS01081">
    <property type="entry name" value="HTH_TETR_1"/>
    <property type="match status" value="1"/>
</dbReference>
<accession>A4ABE4</accession>
<dbReference type="InterPro" id="IPR050109">
    <property type="entry name" value="HTH-type_TetR-like_transc_reg"/>
</dbReference>
<dbReference type="AlphaFoldDB" id="A4ABE4"/>
<gene>
    <name evidence="6" type="ORF">KT71_06734</name>
</gene>
<dbReference type="GO" id="GO:0003700">
    <property type="term" value="F:DNA-binding transcription factor activity"/>
    <property type="evidence" value="ECO:0007669"/>
    <property type="project" value="TreeGrafter"/>
</dbReference>
<comment type="caution">
    <text evidence="6">The sequence shown here is derived from an EMBL/GenBank/DDBJ whole genome shotgun (WGS) entry which is preliminary data.</text>
</comment>
<dbReference type="InterPro" id="IPR001647">
    <property type="entry name" value="HTH_TetR"/>
</dbReference>
<dbReference type="InterPro" id="IPR023772">
    <property type="entry name" value="DNA-bd_HTH_TetR-type_CS"/>
</dbReference>
<dbReference type="Pfam" id="PF08359">
    <property type="entry name" value="TetR_C_4"/>
    <property type="match status" value="1"/>
</dbReference>
<sequence length="248" mass="28032">MTDTARRRSRERLEERERGILDAATRLFATAGFHATSTRKIASAAGVSEGTVFHYFGSKNELMLGILDRFYNEVLNPKAAEVLDTVMDTRGRLRALALHHVSSLAADNALMLRLLQVYVGVDLEFLGQSEQSPLRSLNRDYVGHLDRAVREGMERGDLRDSLQVRPLRDMFFGTLEYGLRTHMYHRGVDGLADYVDTLLDPLWEGLREADQQGSDATLIAERLEAVSRRLERSAELLEERKTSGSLHE</sequence>
<dbReference type="PANTHER" id="PTHR30055">
    <property type="entry name" value="HTH-TYPE TRANSCRIPTIONAL REGULATOR RUTR"/>
    <property type="match status" value="1"/>
</dbReference>
<dbReference type="STRING" id="314285.KT71_06734"/>
<dbReference type="Gene3D" id="1.10.357.10">
    <property type="entry name" value="Tetracycline Repressor, domain 2"/>
    <property type="match status" value="1"/>
</dbReference>
<dbReference type="Proteomes" id="UP000019205">
    <property type="component" value="Chromosome"/>
</dbReference>
<proteinExistence type="predicted"/>
<dbReference type="OrthoDB" id="63332at2"/>
<dbReference type="InterPro" id="IPR013570">
    <property type="entry name" value="Tscrpt_reg_YsiA_C"/>
</dbReference>
<dbReference type="PANTHER" id="PTHR30055:SF234">
    <property type="entry name" value="HTH-TYPE TRANSCRIPTIONAL REGULATOR BETI"/>
    <property type="match status" value="1"/>
</dbReference>
<dbReference type="SUPFAM" id="SSF46689">
    <property type="entry name" value="Homeodomain-like"/>
    <property type="match status" value="1"/>
</dbReference>
<name>A4ABE4_9GAMM</name>
<evidence type="ECO:0000256" key="4">
    <source>
        <dbReference type="PROSITE-ProRule" id="PRU00335"/>
    </source>
</evidence>
<keyword evidence="3" id="KW-0804">Transcription</keyword>
<organism evidence="6 7">
    <name type="scientific">Congregibacter litoralis KT71</name>
    <dbReference type="NCBI Taxonomy" id="314285"/>
    <lineage>
        <taxon>Bacteria</taxon>
        <taxon>Pseudomonadati</taxon>
        <taxon>Pseudomonadota</taxon>
        <taxon>Gammaproteobacteria</taxon>
        <taxon>Cellvibrionales</taxon>
        <taxon>Halieaceae</taxon>
        <taxon>Congregibacter</taxon>
    </lineage>
</organism>
<dbReference type="Pfam" id="PF00440">
    <property type="entry name" value="TetR_N"/>
    <property type="match status" value="1"/>
</dbReference>
<dbReference type="InterPro" id="IPR036271">
    <property type="entry name" value="Tet_transcr_reg_TetR-rel_C_sf"/>
</dbReference>
<evidence type="ECO:0000256" key="3">
    <source>
        <dbReference type="ARBA" id="ARBA00023163"/>
    </source>
</evidence>
<feature type="DNA-binding region" description="H-T-H motif" evidence="4">
    <location>
        <begin position="37"/>
        <end position="56"/>
    </location>
</feature>
<evidence type="ECO:0000313" key="6">
    <source>
        <dbReference type="EMBL" id="EAQ96698.1"/>
    </source>
</evidence>
<evidence type="ECO:0000256" key="1">
    <source>
        <dbReference type="ARBA" id="ARBA00023015"/>
    </source>
</evidence>
<dbReference type="PRINTS" id="PR00455">
    <property type="entry name" value="HTHTETR"/>
</dbReference>
<dbReference type="Gene3D" id="1.10.10.60">
    <property type="entry name" value="Homeodomain-like"/>
    <property type="match status" value="1"/>
</dbReference>
<dbReference type="eggNOG" id="COG1309">
    <property type="taxonomic scope" value="Bacteria"/>
</dbReference>
<evidence type="ECO:0000256" key="2">
    <source>
        <dbReference type="ARBA" id="ARBA00023125"/>
    </source>
</evidence>
<dbReference type="RefSeq" id="WP_008293769.1">
    <property type="nucleotide sequence ID" value="NZ_CM002299.1"/>
</dbReference>
<feature type="domain" description="HTH tetR-type" evidence="5">
    <location>
        <begin position="14"/>
        <end position="74"/>
    </location>
</feature>
<keyword evidence="2 4" id="KW-0238">DNA-binding</keyword>
<keyword evidence="1" id="KW-0805">Transcription regulation</keyword>
<keyword evidence="7" id="KW-1185">Reference proteome</keyword>
<dbReference type="SUPFAM" id="SSF48498">
    <property type="entry name" value="Tetracyclin repressor-like, C-terminal domain"/>
    <property type="match status" value="1"/>
</dbReference>
<reference evidence="6 7" key="2">
    <citation type="journal article" date="2009" name="PLoS ONE">
        <title>The photosynthetic apparatus and its regulation in the aerobic gammaproteobacterium Congregibacter litoralis gen. nov., sp. nov.</title>
        <authorList>
            <person name="Spring S."/>
            <person name="Lunsdorf H."/>
            <person name="Fuchs B.M."/>
            <person name="Tindall B.J."/>
        </authorList>
    </citation>
    <scope>NUCLEOTIDE SEQUENCE [LARGE SCALE GENOMIC DNA]</scope>
    <source>
        <strain evidence="6">KT71</strain>
    </source>
</reference>
<reference evidence="6 7" key="1">
    <citation type="journal article" date="2007" name="Proc. Natl. Acad. Sci. U.S.A.">
        <title>Characterization of a marine gammaproteobacterium capable of aerobic anoxygenic photosynthesis.</title>
        <authorList>
            <person name="Fuchs B.M."/>
            <person name="Spring S."/>
            <person name="Teeling H."/>
            <person name="Quast C."/>
            <person name="Wulf J."/>
            <person name="Schattenhofer M."/>
            <person name="Yan S."/>
            <person name="Ferriera S."/>
            <person name="Johnson J."/>
            <person name="Glockner F.O."/>
            <person name="Amann R."/>
        </authorList>
    </citation>
    <scope>NUCLEOTIDE SEQUENCE [LARGE SCALE GENOMIC DNA]</scope>
    <source>
        <strain evidence="6">KT71</strain>
    </source>
</reference>
<dbReference type="InterPro" id="IPR009057">
    <property type="entry name" value="Homeodomain-like_sf"/>
</dbReference>
<dbReference type="PROSITE" id="PS50977">
    <property type="entry name" value="HTH_TETR_2"/>
    <property type="match status" value="1"/>
</dbReference>
<protein>
    <submittedName>
        <fullName evidence="6">Transcriptional regulator, TetR family</fullName>
    </submittedName>
</protein>
<dbReference type="GO" id="GO:0000976">
    <property type="term" value="F:transcription cis-regulatory region binding"/>
    <property type="evidence" value="ECO:0007669"/>
    <property type="project" value="TreeGrafter"/>
</dbReference>
<dbReference type="HOGENOM" id="CLU_069356_12_2_6"/>
<evidence type="ECO:0000313" key="7">
    <source>
        <dbReference type="Proteomes" id="UP000019205"/>
    </source>
</evidence>
<dbReference type="EMBL" id="AAOA02000004">
    <property type="protein sequence ID" value="EAQ96698.1"/>
    <property type="molecule type" value="Genomic_DNA"/>
</dbReference>
<dbReference type="FunFam" id="1.10.10.60:FF:000141">
    <property type="entry name" value="TetR family transcriptional regulator"/>
    <property type="match status" value="1"/>
</dbReference>
<evidence type="ECO:0000259" key="5">
    <source>
        <dbReference type="PROSITE" id="PS50977"/>
    </source>
</evidence>